<dbReference type="STRING" id="1160509.A0A3N4HNI6"/>
<evidence type="ECO:0000256" key="1">
    <source>
        <dbReference type="ARBA" id="ARBA00004496"/>
    </source>
</evidence>
<feature type="domain" description="CAP-Gly" evidence="9">
    <location>
        <begin position="24"/>
        <end position="68"/>
    </location>
</feature>
<dbReference type="Gene3D" id="3.80.10.10">
    <property type="entry name" value="Ribonuclease Inhibitor"/>
    <property type="match status" value="2"/>
</dbReference>
<dbReference type="InterPro" id="IPR032675">
    <property type="entry name" value="LRR_dom_sf"/>
</dbReference>
<dbReference type="PROSITE" id="PS50245">
    <property type="entry name" value="CAP_GLY_2"/>
    <property type="match status" value="1"/>
</dbReference>
<evidence type="ECO:0000256" key="2">
    <source>
        <dbReference type="ARBA" id="ARBA00006286"/>
    </source>
</evidence>
<dbReference type="SMART" id="SM01052">
    <property type="entry name" value="CAP_GLY"/>
    <property type="match status" value="1"/>
</dbReference>
<dbReference type="Pfam" id="PF24758">
    <property type="entry name" value="LRR_At5g56370"/>
    <property type="match status" value="1"/>
</dbReference>
<evidence type="ECO:0000256" key="3">
    <source>
        <dbReference type="ARBA" id="ARBA00022490"/>
    </source>
</evidence>
<protein>
    <recommendedName>
        <fullName evidence="9">CAP-Gly domain-containing protein</fullName>
    </recommendedName>
</protein>
<evidence type="ECO:0000256" key="7">
    <source>
        <dbReference type="ARBA" id="ARBA00023186"/>
    </source>
</evidence>
<dbReference type="InterPro" id="IPR036859">
    <property type="entry name" value="CAP-Gly_dom_sf"/>
</dbReference>
<evidence type="ECO:0000256" key="8">
    <source>
        <dbReference type="ARBA" id="ARBA00026055"/>
    </source>
</evidence>
<comment type="subcellular location">
    <subcellularLocation>
        <location evidence="1">Cytoplasm</location>
    </subcellularLocation>
</comment>
<evidence type="ECO:0000313" key="11">
    <source>
        <dbReference type="Proteomes" id="UP000275078"/>
    </source>
</evidence>
<dbReference type="InterPro" id="IPR001611">
    <property type="entry name" value="Leu-rich_rpt"/>
</dbReference>
<dbReference type="InterPro" id="IPR050328">
    <property type="entry name" value="Dev_Immune_Receptor"/>
</dbReference>
<keyword evidence="5" id="KW-0732">Signal</keyword>
<keyword evidence="4" id="KW-0433">Leucine-rich repeat</keyword>
<keyword evidence="3" id="KW-0963">Cytoplasm</keyword>
<evidence type="ECO:0000256" key="4">
    <source>
        <dbReference type="ARBA" id="ARBA00022614"/>
    </source>
</evidence>
<evidence type="ECO:0000256" key="5">
    <source>
        <dbReference type="ARBA" id="ARBA00022729"/>
    </source>
</evidence>
<comment type="subunit">
    <text evidence="8">Supercomplex made of cofactors A to E. Cofactors A and D function by capturing and stabilizing tubulin in a quasi-native conformation. Cofactor E binds to the cofactor D-tubulin complex; interaction with cofactor C then causes the release of tubulin polypeptides that are committed to the native state.</text>
</comment>
<name>A0A3N4HNI6_ASCIM</name>
<evidence type="ECO:0000313" key="10">
    <source>
        <dbReference type="EMBL" id="RPA75402.1"/>
    </source>
</evidence>
<keyword evidence="6" id="KW-0677">Repeat</keyword>
<proteinExistence type="inferred from homology"/>
<dbReference type="AlphaFoldDB" id="A0A3N4HNI6"/>
<dbReference type="SUPFAM" id="SSF52058">
    <property type="entry name" value="L domain-like"/>
    <property type="match status" value="1"/>
</dbReference>
<dbReference type="InterPro" id="IPR000938">
    <property type="entry name" value="CAP-Gly_domain"/>
</dbReference>
<sequence>MTERFRIGQRISFSPSLCTIRYIGPVEGTAGTWLGVEWDDPTRGKHSGEHGGHQYFSVRIPGSGSFIRPTRKPDPRTTFLEAVKSKYAPEAKEDKGEPKPVVFGTKIAEEIGFTKAARQFAELGKLSIVVVDGMGIEGGDKIESPEEIERTIGNVRELDLSRNLFSSIEDVARICIALKGLRILKLNGLRFSDLFVPVDLRPAFTNLTELQLSYTLLTPTELEHLLSYFPALQTLHLKHNHLTTVPHPPHPLLHLDLTHNGLTISSLSPLAPGPGTLIISANDISTLEPPCDPPLSNTTTLTLTHNILPKPAALDPLPLSFPNLHSLRVTHNPLFPSPPPSALETTPQLEEQYRRDRDLAQTLVIARLDDGVKELNFGRIGEEERQQAELYYINLIAKEIISLGGGEAVEAEIVRHHRRWHLLCERHGKPNIEVGKTEVKVGKASLGASLIRVEVQLDLENKGSSEEKVELELPRGTTIARTLNIIAKHWPEAAIGKVKLLVEGEGGVYGNCVGVESSGKDLKGFLGDVRVVRVIGEGVEVGGEGGVGGFTDLEH</sequence>
<evidence type="ECO:0000256" key="6">
    <source>
        <dbReference type="ARBA" id="ARBA00022737"/>
    </source>
</evidence>
<evidence type="ECO:0000259" key="9">
    <source>
        <dbReference type="PROSITE" id="PS50245"/>
    </source>
</evidence>
<keyword evidence="7" id="KW-0143">Chaperone</keyword>
<dbReference type="SUPFAM" id="SSF74924">
    <property type="entry name" value="Cap-Gly domain"/>
    <property type="match status" value="1"/>
</dbReference>
<reference evidence="10 11" key="1">
    <citation type="journal article" date="2018" name="Nat. Ecol. Evol.">
        <title>Pezizomycetes genomes reveal the molecular basis of ectomycorrhizal truffle lifestyle.</title>
        <authorList>
            <person name="Murat C."/>
            <person name="Payen T."/>
            <person name="Noel B."/>
            <person name="Kuo A."/>
            <person name="Morin E."/>
            <person name="Chen J."/>
            <person name="Kohler A."/>
            <person name="Krizsan K."/>
            <person name="Balestrini R."/>
            <person name="Da Silva C."/>
            <person name="Montanini B."/>
            <person name="Hainaut M."/>
            <person name="Levati E."/>
            <person name="Barry K.W."/>
            <person name="Belfiori B."/>
            <person name="Cichocki N."/>
            <person name="Clum A."/>
            <person name="Dockter R.B."/>
            <person name="Fauchery L."/>
            <person name="Guy J."/>
            <person name="Iotti M."/>
            <person name="Le Tacon F."/>
            <person name="Lindquist E.A."/>
            <person name="Lipzen A."/>
            <person name="Malagnac F."/>
            <person name="Mello A."/>
            <person name="Molinier V."/>
            <person name="Miyauchi S."/>
            <person name="Poulain J."/>
            <person name="Riccioni C."/>
            <person name="Rubini A."/>
            <person name="Sitrit Y."/>
            <person name="Splivallo R."/>
            <person name="Traeger S."/>
            <person name="Wang M."/>
            <person name="Zifcakova L."/>
            <person name="Wipf D."/>
            <person name="Zambonelli A."/>
            <person name="Paolocci F."/>
            <person name="Nowrousian M."/>
            <person name="Ottonello S."/>
            <person name="Baldrian P."/>
            <person name="Spatafora J.W."/>
            <person name="Henrissat B."/>
            <person name="Nagy L.G."/>
            <person name="Aury J.M."/>
            <person name="Wincker P."/>
            <person name="Grigoriev I.V."/>
            <person name="Bonfante P."/>
            <person name="Martin F.M."/>
        </authorList>
    </citation>
    <scope>NUCLEOTIDE SEQUENCE [LARGE SCALE GENOMIC DNA]</scope>
    <source>
        <strain evidence="10 11">RN42</strain>
    </source>
</reference>
<dbReference type="Gene3D" id="2.30.30.190">
    <property type="entry name" value="CAP Gly-rich-like domain"/>
    <property type="match status" value="1"/>
</dbReference>
<dbReference type="FunFam" id="2.30.30.190:FF:000016">
    <property type="entry name" value="Tubulin-folding cofactor E"/>
    <property type="match status" value="1"/>
</dbReference>
<dbReference type="OrthoDB" id="5273213at2759"/>
<accession>A0A3N4HNI6</accession>
<dbReference type="PANTHER" id="PTHR24373">
    <property type="entry name" value="SLIT RELATED LEUCINE-RICH REPEAT NEURONAL PROTEIN"/>
    <property type="match status" value="1"/>
</dbReference>
<dbReference type="PROSITE" id="PS51450">
    <property type="entry name" value="LRR"/>
    <property type="match status" value="1"/>
</dbReference>
<dbReference type="GO" id="GO:0005737">
    <property type="term" value="C:cytoplasm"/>
    <property type="evidence" value="ECO:0007669"/>
    <property type="project" value="UniProtKB-SubCell"/>
</dbReference>
<dbReference type="Pfam" id="PF01302">
    <property type="entry name" value="CAP_GLY"/>
    <property type="match status" value="1"/>
</dbReference>
<dbReference type="GO" id="GO:0031012">
    <property type="term" value="C:extracellular matrix"/>
    <property type="evidence" value="ECO:0007669"/>
    <property type="project" value="TreeGrafter"/>
</dbReference>
<comment type="similarity">
    <text evidence="2">Belongs to the TBCE family.</text>
</comment>
<organism evidence="10 11">
    <name type="scientific">Ascobolus immersus RN42</name>
    <dbReference type="NCBI Taxonomy" id="1160509"/>
    <lineage>
        <taxon>Eukaryota</taxon>
        <taxon>Fungi</taxon>
        <taxon>Dikarya</taxon>
        <taxon>Ascomycota</taxon>
        <taxon>Pezizomycotina</taxon>
        <taxon>Pezizomycetes</taxon>
        <taxon>Pezizales</taxon>
        <taxon>Ascobolaceae</taxon>
        <taxon>Ascobolus</taxon>
    </lineage>
</organism>
<keyword evidence="11" id="KW-1185">Reference proteome</keyword>
<dbReference type="EMBL" id="ML119764">
    <property type="protein sequence ID" value="RPA75402.1"/>
    <property type="molecule type" value="Genomic_DNA"/>
</dbReference>
<dbReference type="Proteomes" id="UP000275078">
    <property type="component" value="Unassembled WGS sequence"/>
</dbReference>
<dbReference type="InterPro" id="IPR055411">
    <property type="entry name" value="LRR_FXL15/At3g58940/PEG3-like"/>
</dbReference>
<dbReference type="PANTHER" id="PTHR24373:SF370">
    <property type="entry name" value="FISH-LIPS, ISOFORM E"/>
    <property type="match status" value="1"/>
</dbReference>
<gene>
    <name evidence="10" type="ORF">BJ508DRAFT_380083</name>
</gene>